<name>A0A6B9LWV6_9CAUD</name>
<dbReference type="EMBL" id="MN781674">
    <property type="protein sequence ID" value="QHB42950.1"/>
    <property type="molecule type" value="Genomic_DNA"/>
</dbReference>
<proteinExistence type="predicted"/>
<organism evidence="1 2">
    <name type="scientific">Escherichia phage vB_EcoS_XY3</name>
    <dbReference type="NCBI Taxonomy" id="2681376"/>
    <lineage>
        <taxon>Viruses</taxon>
        <taxon>Duplodnaviria</taxon>
        <taxon>Heunggongvirae</taxon>
        <taxon>Uroviricota</taxon>
        <taxon>Caudoviricetes</taxon>
        <taxon>Drexlerviridae</taxon>
        <taxon>Tempevirinae</taxon>
        <taxon>Warwickvirus</taxon>
        <taxon>Warwickvirus tunus</taxon>
    </lineage>
</organism>
<gene>
    <name evidence="1" type="ORF">GNY05_00007</name>
</gene>
<accession>A0A6B9LWV6</accession>
<reference evidence="1 2" key="1">
    <citation type="submission" date="2019-12" db="EMBL/GenBank/DDBJ databases">
        <title>Genome sequence of a Escherichia coli bacteriophage.</title>
        <authorList>
            <person name="Fu P."/>
            <person name="Zhao Q."/>
        </authorList>
    </citation>
    <scope>NUCLEOTIDE SEQUENCE [LARGE SCALE GENOMIC DNA]</scope>
</reference>
<dbReference type="Proteomes" id="UP000464379">
    <property type="component" value="Segment"/>
</dbReference>
<evidence type="ECO:0000313" key="2">
    <source>
        <dbReference type="Proteomes" id="UP000464379"/>
    </source>
</evidence>
<protein>
    <submittedName>
        <fullName evidence="1">Uncharacterized protein</fullName>
    </submittedName>
</protein>
<evidence type="ECO:0000313" key="1">
    <source>
        <dbReference type="EMBL" id="QHB42950.1"/>
    </source>
</evidence>
<sequence>MESLIIQKKMKCVSVSPGCGFMFTVGNIYSAQKMRTSTGSFYVNNNQGFRMFLNGQSGNEICAYADLIATFEEVK</sequence>